<sequence>MDESLFEKLKILSDAAKYDVSCVSSGVERKNNTTGGIGNASAAGICHAWSSDGRCISLLKILLTNDCIYDCKYCLNKVTNNIKRATFTPEEVAELTIQFYRRNYIEGLFLSSAVEKSPDHTMENIYKVLYLLRYKYNFWGYVHVKVIPGASPLLVEKTGALADRMSVNIELPTRESLKILAPQKKIEKILEPMNLIKNEAARYIEDKKHSVNAVRFVPGGQSTQMIIGATPDSDRTILNVSQNLYDRFSMKRVFFSAYIPVVTSPNLPAVSSMPPLLREHRLYQADWLMRFYYFKSEELFTEIEPNLDLEFDPKMMYALRNLDRFPVEINKASYEELLRVPGLGVTSAQRIIRERKNAELSYDTLRRMKTVLKRARYFITVNGKYYGNTQFEPDAIKEEIRFKEIQKQLSIYEFI</sequence>
<evidence type="ECO:0000256" key="1">
    <source>
        <dbReference type="ARBA" id="ARBA00022691"/>
    </source>
</evidence>
<dbReference type="SFLD" id="SFLDS00029">
    <property type="entry name" value="Radical_SAM"/>
    <property type="match status" value="1"/>
</dbReference>
<dbReference type="SFLD" id="SFLDG01102">
    <property type="entry name" value="Uncharacterised_Radical_SAM_Su"/>
    <property type="match status" value="1"/>
</dbReference>
<keyword evidence="1" id="KW-0949">S-adenosyl-L-methionine</keyword>
<dbReference type="GO" id="GO:0046872">
    <property type="term" value="F:metal ion binding"/>
    <property type="evidence" value="ECO:0007669"/>
    <property type="project" value="UniProtKB-KW"/>
</dbReference>
<feature type="domain" description="Radical SAM core" evidence="5">
    <location>
        <begin position="62"/>
        <end position="198"/>
    </location>
</feature>
<dbReference type="NCBIfam" id="TIGR03916">
    <property type="entry name" value="rSAM_link_UDG"/>
    <property type="match status" value="1"/>
</dbReference>
<keyword evidence="2" id="KW-0479">Metal-binding</keyword>
<dbReference type="InterPro" id="IPR010994">
    <property type="entry name" value="RuvA_2-like"/>
</dbReference>
<dbReference type="PANTHER" id="PTHR21180:SF9">
    <property type="entry name" value="TYPE II SECRETION SYSTEM PROTEIN K"/>
    <property type="match status" value="1"/>
</dbReference>
<dbReference type="AlphaFoldDB" id="A0A644XJL3"/>
<dbReference type="EMBL" id="VSSQ01002600">
    <property type="protein sequence ID" value="MPM16386.1"/>
    <property type="molecule type" value="Genomic_DNA"/>
</dbReference>
<dbReference type="GO" id="GO:0003824">
    <property type="term" value="F:catalytic activity"/>
    <property type="evidence" value="ECO:0007669"/>
    <property type="project" value="InterPro"/>
</dbReference>
<dbReference type="PANTHER" id="PTHR21180">
    <property type="entry name" value="ENDONUCLEASE/EXONUCLEASE/PHOSPHATASE FAMILY DOMAIN-CONTAINING PROTEIN 1"/>
    <property type="match status" value="1"/>
</dbReference>
<dbReference type="InterPro" id="IPR013785">
    <property type="entry name" value="Aldolase_TIM"/>
</dbReference>
<keyword evidence="4" id="KW-0411">Iron-sulfur</keyword>
<dbReference type="InterPro" id="IPR007197">
    <property type="entry name" value="rSAM"/>
</dbReference>
<dbReference type="InterPro" id="IPR023874">
    <property type="entry name" value="DNA_rSAM_put"/>
</dbReference>
<dbReference type="InterPro" id="IPR051675">
    <property type="entry name" value="Endo/Exo/Phosphatase_dom_1"/>
</dbReference>
<reference evidence="6" key="1">
    <citation type="submission" date="2019-08" db="EMBL/GenBank/DDBJ databases">
        <authorList>
            <person name="Kucharzyk K."/>
            <person name="Murdoch R.W."/>
            <person name="Higgins S."/>
            <person name="Loffler F."/>
        </authorList>
    </citation>
    <scope>NUCLEOTIDE SEQUENCE</scope>
</reference>
<dbReference type="Pfam" id="PF04055">
    <property type="entry name" value="Radical_SAM"/>
    <property type="match status" value="1"/>
</dbReference>
<evidence type="ECO:0000259" key="5">
    <source>
        <dbReference type="Pfam" id="PF04055"/>
    </source>
</evidence>
<evidence type="ECO:0000256" key="2">
    <source>
        <dbReference type="ARBA" id="ARBA00022723"/>
    </source>
</evidence>
<dbReference type="SUPFAM" id="SSF47781">
    <property type="entry name" value="RuvA domain 2-like"/>
    <property type="match status" value="1"/>
</dbReference>
<gene>
    <name evidence="6" type="ORF">SDC9_62765</name>
</gene>
<organism evidence="6">
    <name type="scientific">bioreactor metagenome</name>
    <dbReference type="NCBI Taxonomy" id="1076179"/>
    <lineage>
        <taxon>unclassified sequences</taxon>
        <taxon>metagenomes</taxon>
        <taxon>ecological metagenomes</taxon>
    </lineage>
</organism>
<comment type="caution">
    <text evidence="6">The sequence shown here is derived from an EMBL/GenBank/DDBJ whole genome shotgun (WGS) entry which is preliminary data.</text>
</comment>
<dbReference type="SUPFAM" id="SSF102114">
    <property type="entry name" value="Radical SAM enzymes"/>
    <property type="match status" value="1"/>
</dbReference>
<proteinExistence type="predicted"/>
<evidence type="ECO:0000256" key="3">
    <source>
        <dbReference type="ARBA" id="ARBA00023004"/>
    </source>
</evidence>
<dbReference type="Pfam" id="PF12836">
    <property type="entry name" value="HHH_3"/>
    <property type="match status" value="1"/>
</dbReference>
<evidence type="ECO:0000256" key="4">
    <source>
        <dbReference type="ARBA" id="ARBA00023014"/>
    </source>
</evidence>
<evidence type="ECO:0000313" key="6">
    <source>
        <dbReference type="EMBL" id="MPM16386.1"/>
    </source>
</evidence>
<accession>A0A644XJL3</accession>
<dbReference type="Gene3D" id="3.20.20.70">
    <property type="entry name" value="Aldolase class I"/>
    <property type="match status" value="1"/>
</dbReference>
<dbReference type="Gene3D" id="1.10.150.320">
    <property type="entry name" value="Photosystem II 12 kDa extrinsic protein"/>
    <property type="match status" value="1"/>
</dbReference>
<dbReference type="CDD" id="cd01335">
    <property type="entry name" value="Radical_SAM"/>
    <property type="match status" value="1"/>
</dbReference>
<dbReference type="InterPro" id="IPR058240">
    <property type="entry name" value="rSAM_sf"/>
</dbReference>
<protein>
    <recommendedName>
        <fullName evidence="5">Radical SAM core domain-containing protein</fullName>
    </recommendedName>
</protein>
<name>A0A644XJL3_9ZZZZ</name>
<keyword evidence="3" id="KW-0408">Iron</keyword>
<dbReference type="GO" id="GO:0051536">
    <property type="term" value="F:iron-sulfur cluster binding"/>
    <property type="evidence" value="ECO:0007669"/>
    <property type="project" value="UniProtKB-KW"/>
</dbReference>